<feature type="region of interest" description="Disordered" evidence="1">
    <location>
        <begin position="1"/>
        <end position="129"/>
    </location>
</feature>
<accession>A0AB39U529</accession>
<proteinExistence type="predicted"/>
<dbReference type="AlphaFoldDB" id="A0AB39U529"/>
<sequence length="251" mass="25398">MSDMNHTNPEEQGSNQQSRESVPKPQQRPTHPIGKYPVDAEQMHGNGYRPYESANNSMNGSQPGSPRPAAPQQTAPSQQGSPSQPGAPQMPYANGMPMGNNAHYQPNANPHGWDQRRSDGFGQVPMPGRKKPFAQRFGIKGSIVGLVAGMSLLCGLLGGLGGGLIVYASTSGSAASNDHGYSRIGNGYGRMRGNMNGMSGSGTGSGAGSGSGSDSDSGSGSSESGSSSDSSQSGAGAASSSSSSDSANITS</sequence>
<evidence type="ECO:0000313" key="3">
    <source>
        <dbReference type="EMBL" id="XDS44118.1"/>
    </source>
</evidence>
<protein>
    <recommendedName>
        <fullName evidence="4">Ethanolamine utilization protein EutL</fullName>
    </recommendedName>
</protein>
<name>A0AB39U529_9BIFI</name>
<evidence type="ECO:0008006" key="4">
    <source>
        <dbReference type="Google" id="ProtNLM"/>
    </source>
</evidence>
<feature type="compositionally biased region" description="Low complexity" evidence="1">
    <location>
        <begin position="70"/>
        <end position="91"/>
    </location>
</feature>
<dbReference type="RefSeq" id="WP_369343714.1">
    <property type="nucleotide sequence ID" value="NZ_CP129674.1"/>
</dbReference>
<feature type="compositionally biased region" description="Gly residues" evidence="1">
    <location>
        <begin position="199"/>
        <end position="211"/>
    </location>
</feature>
<organism evidence="3">
    <name type="scientific">Bifidobacterium aquikefiricola</name>
    <dbReference type="NCBI Taxonomy" id="3059038"/>
    <lineage>
        <taxon>Bacteria</taxon>
        <taxon>Bacillati</taxon>
        <taxon>Actinomycetota</taxon>
        <taxon>Actinomycetes</taxon>
        <taxon>Bifidobacteriales</taxon>
        <taxon>Bifidobacteriaceae</taxon>
        <taxon>Bifidobacterium</taxon>
    </lineage>
</organism>
<feature type="compositionally biased region" description="Polar residues" evidence="1">
    <location>
        <begin position="53"/>
        <end position="64"/>
    </location>
</feature>
<keyword evidence="2" id="KW-0812">Transmembrane</keyword>
<keyword evidence="2" id="KW-0472">Membrane</keyword>
<evidence type="ECO:0000256" key="2">
    <source>
        <dbReference type="SAM" id="Phobius"/>
    </source>
</evidence>
<feature type="transmembrane region" description="Helical" evidence="2">
    <location>
        <begin position="143"/>
        <end position="168"/>
    </location>
</feature>
<feature type="compositionally biased region" description="Polar residues" evidence="1">
    <location>
        <begin position="1"/>
        <end position="20"/>
    </location>
</feature>
<gene>
    <name evidence="3" type="ORF">QN215_07545</name>
</gene>
<dbReference type="EMBL" id="CP129674">
    <property type="protein sequence ID" value="XDS44118.1"/>
    <property type="molecule type" value="Genomic_DNA"/>
</dbReference>
<evidence type="ECO:0000256" key="1">
    <source>
        <dbReference type="SAM" id="MobiDB-lite"/>
    </source>
</evidence>
<reference evidence="3" key="1">
    <citation type="submission" date="2023-07" db="EMBL/GenBank/DDBJ databases">
        <title>Bifidobacterium aquikefiriaerophilum sp. nov. and Bifidobacterium eccum sp. nov., isolated from water kefir.</title>
        <authorList>
            <person name="Breselge S."/>
            <person name="Bellassi P."/>
            <person name="Barcenilla C."/>
            <person name="Alvarez-Ordonez A."/>
            <person name="Morelli L."/>
            <person name="Cotter P.D."/>
        </authorList>
    </citation>
    <scope>NUCLEOTIDE SEQUENCE</scope>
    <source>
        <strain evidence="3">WK041_4_12</strain>
    </source>
</reference>
<feature type="region of interest" description="Disordered" evidence="1">
    <location>
        <begin position="192"/>
        <end position="251"/>
    </location>
</feature>
<dbReference type="KEGG" id="baqk:QN215_07545"/>
<feature type="compositionally biased region" description="Low complexity" evidence="1">
    <location>
        <begin position="212"/>
        <end position="251"/>
    </location>
</feature>
<keyword evidence="2" id="KW-1133">Transmembrane helix</keyword>